<evidence type="ECO:0000313" key="6">
    <source>
        <dbReference type="EMBL" id="KAF7321211.1"/>
    </source>
</evidence>
<gene>
    <name evidence="6" type="ORF">HMN09_00209900</name>
</gene>
<dbReference type="SUPFAM" id="SSF144232">
    <property type="entry name" value="HIT/MYND zinc finger-like"/>
    <property type="match status" value="1"/>
</dbReference>
<evidence type="ECO:0000256" key="2">
    <source>
        <dbReference type="ARBA" id="ARBA00022771"/>
    </source>
</evidence>
<keyword evidence="1" id="KW-0479">Metal-binding</keyword>
<dbReference type="EMBL" id="JACAZE010000002">
    <property type="protein sequence ID" value="KAF7321211.1"/>
    <property type="molecule type" value="Genomic_DNA"/>
</dbReference>
<dbReference type="AlphaFoldDB" id="A0A8H6WL84"/>
<dbReference type="Gene3D" id="6.10.140.2220">
    <property type="match status" value="1"/>
</dbReference>
<evidence type="ECO:0000256" key="1">
    <source>
        <dbReference type="ARBA" id="ARBA00022723"/>
    </source>
</evidence>
<organism evidence="6 7">
    <name type="scientific">Mycena chlorophos</name>
    <name type="common">Agaric fungus</name>
    <name type="synonym">Agaricus chlorophos</name>
    <dbReference type="NCBI Taxonomy" id="658473"/>
    <lineage>
        <taxon>Eukaryota</taxon>
        <taxon>Fungi</taxon>
        <taxon>Dikarya</taxon>
        <taxon>Basidiomycota</taxon>
        <taxon>Agaricomycotina</taxon>
        <taxon>Agaricomycetes</taxon>
        <taxon>Agaricomycetidae</taxon>
        <taxon>Agaricales</taxon>
        <taxon>Marasmiineae</taxon>
        <taxon>Mycenaceae</taxon>
        <taxon>Mycena</taxon>
    </lineage>
</organism>
<protein>
    <submittedName>
        <fullName evidence="6">MYND-type domain-containing protein</fullName>
    </submittedName>
</protein>
<accession>A0A8H6WL84</accession>
<evidence type="ECO:0000259" key="5">
    <source>
        <dbReference type="PROSITE" id="PS50865"/>
    </source>
</evidence>
<name>A0A8H6WL84_MYCCL</name>
<evidence type="ECO:0000256" key="3">
    <source>
        <dbReference type="ARBA" id="ARBA00022833"/>
    </source>
</evidence>
<comment type="caution">
    <text evidence="6">The sequence shown here is derived from an EMBL/GenBank/DDBJ whole genome shotgun (WGS) entry which is preliminary data.</text>
</comment>
<evidence type="ECO:0000256" key="4">
    <source>
        <dbReference type="PROSITE-ProRule" id="PRU00134"/>
    </source>
</evidence>
<keyword evidence="7" id="KW-1185">Reference proteome</keyword>
<keyword evidence="2 4" id="KW-0863">Zinc-finger</keyword>
<keyword evidence="3" id="KW-0862">Zinc</keyword>
<dbReference type="GO" id="GO:0008270">
    <property type="term" value="F:zinc ion binding"/>
    <property type="evidence" value="ECO:0007669"/>
    <property type="project" value="UniProtKB-KW"/>
</dbReference>
<dbReference type="InterPro" id="IPR002893">
    <property type="entry name" value="Znf_MYND"/>
</dbReference>
<dbReference type="Proteomes" id="UP000613580">
    <property type="component" value="Unassembled WGS sequence"/>
</dbReference>
<feature type="domain" description="MYND-type" evidence="5">
    <location>
        <begin position="260"/>
        <end position="302"/>
    </location>
</feature>
<sequence>MDLSRRRAGVIALYQVALRYRKLTPDQLEEVFLGLGSSIDGVAALMTAALKRVMSQVKNRHRPRPLGSDIDDELALFGATRVCMINIGTLVPGFRDILARSMDGALLSRALKEISVMLEEDRRKHRKPRSQWPQLATSTILVILEDLIVSSRTHLRAALEQNVLRSIAVLCRDGSSTCLAPDVEHFLLEILHPATLFSDLHPLLSSSLADEETSTISRDPAFKRNAFFQPWDRFIQMVKFHEAIFASLPDPQLSLAACDDLSCGHIAQKSIFQRCSGCRARLYCSSSCQASDWGAGEHRAACALYRAVRESSLETFTRRELRDIRTVLTYHLMKGPIGYTLSTSNALPGIPNASIFINLAAWSPSDPQDPSSELGPTIEQEHHGHPLPTWADWTKRIQRSNGRMALHVVQITLGRRKQQAPGTTLVFALRESSSFMRDAGCRILESIEGEGLEGEALARRFQSEWDLLELPSDLVQIYR</sequence>
<evidence type="ECO:0000313" key="7">
    <source>
        <dbReference type="Proteomes" id="UP000613580"/>
    </source>
</evidence>
<dbReference type="Pfam" id="PF01753">
    <property type="entry name" value="zf-MYND"/>
    <property type="match status" value="1"/>
</dbReference>
<reference evidence="6" key="1">
    <citation type="submission" date="2020-05" db="EMBL/GenBank/DDBJ databases">
        <title>Mycena genomes resolve the evolution of fungal bioluminescence.</title>
        <authorList>
            <person name="Tsai I.J."/>
        </authorList>
    </citation>
    <scope>NUCLEOTIDE SEQUENCE</scope>
    <source>
        <strain evidence="6">110903Hualien_Pintung</strain>
    </source>
</reference>
<proteinExistence type="predicted"/>
<dbReference type="OrthoDB" id="2849301at2759"/>
<dbReference type="PROSITE" id="PS50865">
    <property type="entry name" value="ZF_MYND_2"/>
    <property type="match status" value="1"/>
</dbReference>